<name>A0A2P5C1N9_PARAD</name>
<protein>
    <submittedName>
        <fullName evidence="1">Uncharacterized protein</fullName>
    </submittedName>
</protein>
<accession>A0A2P5C1N9</accession>
<comment type="caution">
    <text evidence="1">The sequence shown here is derived from an EMBL/GenBank/DDBJ whole genome shotgun (WGS) entry which is preliminary data.</text>
</comment>
<proteinExistence type="predicted"/>
<organism evidence="1 2">
    <name type="scientific">Parasponia andersonii</name>
    <name type="common">Sponia andersonii</name>
    <dbReference type="NCBI Taxonomy" id="3476"/>
    <lineage>
        <taxon>Eukaryota</taxon>
        <taxon>Viridiplantae</taxon>
        <taxon>Streptophyta</taxon>
        <taxon>Embryophyta</taxon>
        <taxon>Tracheophyta</taxon>
        <taxon>Spermatophyta</taxon>
        <taxon>Magnoliopsida</taxon>
        <taxon>eudicotyledons</taxon>
        <taxon>Gunneridae</taxon>
        <taxon>Pentapetalae</taxon>
        <taxon>rosids</taxon>
        <taxon>fabids</taxon>
        <taxon>Rosales</taxon>
        <taxon>Cannabaceae</taxon>
        <taxon>Parasponia</taxon>
    </lineage>
</organism>
<dbReference type="EMBL" id="JXTB01000188">
    <property type="protein sequence ID" value="PON54915.1"/>
    <property type="molecule type" value="Genomic_DNA"/>
</dbReference>
<dbReference type="Proteomes" id="UP000237105">
    <property type="component" value="Unassembled WGS sequence"/>
</dbReference>
<evidence type="ECO:0000313" key="1">
    <source>
        <dbReference type="EMBL" id="PON54915.1"/>
    </source>
</evidence>
<sequence>MMYGRHDEHSCLRLVKEISSRDSEKDDETENGTLLRPGLIPGSLINVIGEAQVMRTHVGHLQDSFKDFPNLSLF</sequence>
<gene>
    <name evidence="1" type="ORF">PanWU01x14_191610</name>
</gene>
<evidence type="ECO:0000313" key="2">
    <source>
        <dbReference type="Proteomes" id="UP000237105"/>
    </source>
</evidence>
<dbReference type="AlphaFoldDB" id="A0A2P5C1N9"/>
<dbReference type="OrthoDB" id="10278795at2759"/>
<reference evidence="2" key="1">
    <citation type="submission" date="2016-06" db="EMBL/GenBank/DDBJ databases">
        <title>Parallel loss of symbiosis genes in relatives of nitrogen-fixing non-legume Parasponia.</title>
        <authorList>
            <person name="Van Velzen R."/>
            <person name="Holmer R."/>
            <person name="Bu F."/>
            <person name="Rutten L."/>
            <person name="Van Zeijl A."/>
            <person name="Liu W."/>
            <person name="Santuari L."/>
            <person name="Cao Q."/>
            <person name="Sharma T."/>
            <person name="Shen D."/>
            <person name="Roswanjaya Y."/>
            <person name="Wardhani T."/>
            <person name="Kalhor M.S."/>
            <person name="Jansen J."/>
            <person name="Van den Hoogen J."/>
            <person name="Gungor B."/>
            <person name="Hartog M."/>
            <person name="Hontelez J."/>
            <person name="Verver J."/>
            <person name="Yang W.-C."/>
            <person name="Schijlen E."/>
            <person name="Repin R."/>
            <person name="Schilthuizen M."/>
            <person name="Schranz E."/>
            <person name="Heidstra R."/>
            <person name="Miyata K."/>
            <person name="Fedorova E."/>
            <person name="Kohlen W."/>
            <person name="Bisseling T."/>
            <person name="Smit S."/>
            <person name="Geurts R."/>
        </authorList>
    </citation>
    <scope>NUCLEOTIDE SEQUENCE [LARGE SCALE GENOMIC DNA]</scope>
    <source>
        <strain evidence="2">cv. WU1-14</strain>
    </source>
</reference>
<keyword evidence="2" id="KW-1185">Reference proteome</keyword>